<evidence type="ECO:0000256" key="2">
    <source>
        <dbReference type="SAM" id="MobiDB-lite"/>
    </source>
</evidence>
<dbReference type="RefSeq" id="WP_284919237.1">
    <property type="nucleotide sequence ID" value="NZ_CP126980.1"/>
</dbReference>
<evidence type="ECO:0000256" key="1">
    <source>
        <dbReference type="SAM" id="Coils"/>
    </source>
</evidence>
<keyword evidence="5" id="KW-1185">Reference proteome</keyword>
<sequence>MSDTSLVFNLLAKDSVSRVLGVIGGAFRSAGQTAEASMEKATVSTARLDRQIEETERDLARLNAEFAETGDKTLFGKITRDRQLLAQLRRVRDEVGRANDEVRRSGEEEGRAEGRMRALASAFSGGVSAVGGFGSTLGSVTSSVWGIVSALLAAAAAAASIGPALALAGGALGSLPGLITGGVAGIGALKLGLFGLGDEYKRLTTATGGGGGGGGATKAAKDFTVANRAVADAVKAVARAERDVRDAQRDALEAQKAINDARETAADRIRDQALDMESAQLDQADAVKELADAQADVDKAKALGDPTALAEAEERYKRAELAVRQVKARLDDLTQATKENTRTGVEGSDEVVQAQKREQDARRRVADSIEAEKEAEQRLAVARKALKDQQAQGASGGGGGGGAGQQITKLAPAARAFLNTILALRPAFEDLRLDVQQAMFAGLAPKLQRLAEVWKNPLHTTLVNYGKTLNGIAKTLFDSVSKKSFVDNLTAGADSARTALDRVGRAVAGPLVDAFGRLARASGPFVEKLGDLIGRTVERFSAWIKSADKSGKLDRFFAGAASTLEKIWTLGGKVVTVMGKVIGIIYPQAKAGGDSALDSANKALDKVSAWLDKPENQQKITNFVAKIGEFGSALRDVARIAGNLGGVVSAAFGLVKLKLEGAIGTLRLLKLAWDKISTGVRWIRDNGPSAWASFKSGLTSAYNTVVDRGGRIVSWVRGLPGRITRASRGMWNGLWSGFRAVANRIIGGWNQLNFTIGGSFMGISVPSASFGTPGIPYLAKGGNITQGGAAVVGEAGPELLNLPRGAQVTPLSGGGGLGGTIVVRLEFPDSEFGRMMTHAVRTQSAVRTTLARQLKVVVTA</sequence>
<feature type="compositionally biased region" description="Gly residues" evidence="2">
    <location>
        <begin position="394"/>
        <end position="404"/>
    </location>
</feature>
<feature type="transmembrane region" description="Helical" evidence="3">
    <location>
        <begin position="175"/>
        <end position="196"/>
    </location>
</feature>
<dbReference type="Proteomes" id="UP001240150">
    <property type="component" value="Chromosome"/>
</dbReference>
<gene>
    <name evidence="4" type="ORF">ACTOB_001397</name>
</gene>
<dbReference type="EMBL" id="CP126980">
    <property type="protein sequence ID" value="WIM97843.1"/>
    <property type="molecule type" value="Genomic_DNA"/>
</dbReference>
<feature type="transmembrane region" description="Helical" evidence="3">
    <location>
        <begin position="144"/>
        <end position="168"/>
    </location>
</feature>
<feature type="region of interest" description="Disordered" evidence="2">
    <location>
        <begin position="334"/>
        <end position="368"/>
    </location>
</feature>
<name>A0ABY8WMT9_9ACTN</name>
<reference evidence="4 5" key="1">
    <citation type="submission" date="2023-06" db="EMBL/GenBank/DDBJ databases">
        <authorList>
            <person name="Yushchuk O."/>
            <person name="Binda E."/>
            <person name="Ruckert-Reed C."/>
            <person name="Fedorenko V."/>
            <person name="Kalinowski J."/>
            <person name="Marinelli F."/>
        </authorList>
    </citation>
    <scope>NUCLEOTIDE SEQUENCE [LARGE SCALE GENOMIC DNA]</scope>
    <source>
        <strain evidence="4 5">NRRL 3884</strain>
    </source>
</reference>
<feature type="compositionally biased region" description="Basic and acidic residues" evidence="2">
    <location>
        <begin position="355"/>
        <end position="368"/>
    </location>
</feature>
<protein>
    <recommendedName>
        <fullName evidence="6">Phage tail protein</fullName>
    </recommendedName>
</protein>
<keyword evidence="3" id="KW-0472">Membrane</keyword>
<evidence type="ECO:0000256" key="3">
    <source>
        <dbReference type="SAM" id="Phobius"/>
    </source>
</evidence>
<keyword evidence="3" id="KW-1133">Transmembrane helix</keyword>
<proteinExistence type="predicted"/>
<feature type="region of interest" description="Disordered" evidence="2">
    <location>
        <begin position="386"/>
        <end position="405"/>
    </location>
</feature>
<keyword evidence="3" id="KW-0812">Transmembrane</keyword>
<feature type="transmembrane region" description="Helical" evidence="3">
    <location>
        <begin position="118"/>
        <end position="138"/>
    </location>
</feature>
<accession>A0ABY8WMT9</accession>
<evidence type="ECO:0000313" key="4">
    <source>
        <dbReference type="EMBL" id="WIM97843.1"/>
    </source>
</evidence>
<keyword evidence="1" id="KW-0175">Coiled coil</keyword>
<evidence type="ECO:0000313" key="5">
    <source>
        <dbReference type="Proteomes" id="UP001240150"/>
    </source>
</evidence>
<feature type="coiled-coil region" evidence="1">
    <location>
        <begin position="38"/>
        <end position="72"/>
    </location>
</feature>
<evidence type="ECO:0008006" key="6">
    <source>
        <dbReference type="Google" id="ProtNLM"/>
    </source>
</evidence>
<organism evidence="4 5">
    <name type="scientific">Actinoplanes oblitus</name>
    <dbReference type="NCBI Taxonomy" id="3040509"/>
    <lineage>
        <taxon>Bacteria</taxon>
        <taxon>Bacillati</taxon>
        <taxon>Actinomycetota</taxon>
        <taxon>Actinomycetes</taxon>
        <taxon>Micromonosporales</taxon>
        <taxon>Micromonosporaceae</taxon>
        <taxon>Actinoplanes</taxon>
    </lineage>
</organism>